<evidence type="ECO:0008006" key="4">
    <source>
        <dbReference type="Google" id="ProtNLM"/>
    </source>
</evidence>
<protein>
    <recommendedName>
        <fullName evidence="4">DUF2946 domain-containing protein</fullName>
    </recommendedName>
</protein>
<keyword evidence="3" id="KW-1185">Reference proteome</keyword>
<feature type="signal peptide" evidence="1">
    <location>
        <begin position="1"/>
        <end position="32"/>
    </location>
</feature>
<evidence type="ECO:0000313" key="2">
    <source>
        <dbReference type="EMBL" id="NEU95454.1"/>
    </source>
</evidence>
<evidence type="ECO:0000256" key="1">
    <source>
        <dbReference type="SAM" id="SignalP"/>
    </source>
</evidence>
<dbReference type="AlphaFoldDB" id="A0A6P1BB83"/>
<gene>
    <name evidence="2" type="ORF">FNJ47_06300</name>
</gene>
<keyword evidence="1" id="KW-0732">Signal</keyword>
<name>A0A6P1BB83_9BRAD</name>
<feature type="chain" id="PRO_5026932908" description="DUF2946 domain-containing protein" evidence="1">
    <location>
        <begin position="33"/>
        <end position="119"/>
    </location>
</feature>
<dbReference type="RefSeq" id="WP_163151693.1">
    <property type="nucleotide sequence ID" value="NZ_VKHP01000014.1"/>
</dbReference>
<dbReference type="Proteomes" id="UP000468531">
    <property type="component" value="Unassembled WGS sequence"/>
</dbReference>
<proteinExistence type="predicted"/>
<accession>A0A6P1BB83</accession>
<reference evidence="2 3" key="1">
    <citation type="journal article" date="2020" name="Arch. Microbiol.">
        <title>Bradyrhizobium uaiense sp. nov., a new highly efficient cowpea symbiont.</title>
        <authorList>
            <person name="Cabral Michel D."/>
            <person name="Azarias Guimaraes A."/>
            <person name="Martins da Costa E."/>
            <person name="Soares de Carvalho T."/>
            <person name="Balsanelli E."/>
            <person name="Willems A."/>
            <person name="Maltempi de Souza E."/>
            <person name="de Souza Moreira F.M."/>
        </authorList>
    </citation>
    <scope>NUCLEOTIDE SEQUENCE [LARGE SCALE GENOMIC DNA]</scope>
    <source>
        <strain evidence="2 3">UFLA 03-164</strain>
    </source>
</reference>
<comment type="caution">
    <text evidence="2">The sequence shown here is derived from an EMBL/GenBank/DDBJ whole genome shotgun (WGS) entry which is preliminary data.</text>
</comment>
<sequence length="119" mass="12699">MKWFRSNIRHGARLALLALSIQFVLSFGHFHAVAPAQATTNASLASHNEPRSNPDSDQAADLCAICAVVAMVNSATPTPALPPLQLPDAAALLAWHVDDYAAPVDIGRLHYQPRAPPIS</sequence>
<organism evidence="2 3">
    <name type="scientific">Bradyrhizobium uaiense</name>
    <dbReference type="NCBI Taxonomy" id="2594946"/>
    <lineage>
        <taxon>Bacteria</taxon>
        <taxon>Pseudomonadati</taxon>
        <taxon>Pseudomonadota</taxon>
        <taxon>Alphaproteobacteria</taxon>
        <taxon>Hyphomicrobiales</taxon>
        <taxon>Nitrobacteraceae</taxon>
        <taxon>Bradyrhizobium</taxon>
    </lineage>
</organism>
<dbReference type="EMBL" id="VKHP01000014">
    <property type="protein sequence ID" value="NEU95454.1"/>
    <property type="molecule type" value="Genomic_DNA"/>
</dbReference>
<evidence type="ECO:0000313" key="3">
    <source>
        <dbReference type="Proteomes" id="UP000468531"/>
    </source>
</evidence>